<keyword evidence="5" id="KW-1185">Reference proteome</keyword>
<feature type="domain" description="Plasmid replication protein C C-terminal" evidence="3">
    <location>
        <begin position="275"/>
        <end position="378"/>
    </location>
</feature>
<dbReference type="InterPro" id="IPR021760">
    <property type="entry name" value="RepC_C"/>
</dbReference>
<evidence type="ECO:0000313" key="4">
    <source>
        <dbReference type="EMBL" id="UVF19094.1"/>
    </source>
</evidence>
<dbReference type="InterPro" id="IPR047611">
    <property type="entry name" value="RepABC_RepC"/>
</dbReference>
<dbReference type="Pfam" id="PF03428">
    <property type="entry name" value="RP-C"/>
    <property type="match status" value="1"/>
</dbReference>
<dbReference type="EMBL" id="CP102845">
    <property type="protein sequence ID" value="UVF19094.1"/>
    <property type="molecule type" value="Genomic_DNA"/>
</dbReference>
<evidence type="ECO:0000313" key="5">
    <source>
        <dbReference type="Proteomes" id="UP001017257"/>
    </source>
</evidence>
<dbReference type="Proteomes" id="UP001017257">
    <property type="component" value="Chromosome"/>
</dbReference>
<feature type="compositionally biased region" description="Basic and acidic residues" evidence="1">
    <location>
        <begin position="239"/>
        <end position="255"/>
    </location>
</feature>
<dbReference type="InterPro" id="IPR005090">
    <property type="entry name" value="RepC_N"/>
</dbReference>
<name>A0ABY5RQA7_9HYPH</name>
<feature type="domain" description="Plasmid replication protein C N-terminal" evidence="2">
    <location>
        <begin position="9"/>
        <end position="175"/>
    </location>
</feature>
<organism evidence="4 5">
    <name type="scientific">Microvirga terrae</name>
    <dbReference type="NCBI Taxonomy" id="2740529"/>
    <lineage>
        <taxon>Bacteria</taxon>
        <taxon>Pseudomonadati</taxon>
        <taxon>Pseudomonadota</taxon>
        <taxon>Alphaproteobacteria</taxon>
        <taxon>Hyphomicrobiales</taxon>
        <taxon>Methylobacteriaceae</taxon>
        <taxon>Microvirga</taxon>
    </lineage>
</organism>
<dbReference type="RefSeq" id="WP_173948063.1">
    <property type="nucleotide sequence ID" value="NZ_CP102845.1"/>
</dbReference>
<reference evidence="4" key="1">
    <citation type="submission" date="2022-08" db="EMBL/GenBank/DDBJ databases">
        <title>Microvirga terrae sp. nov., isolated from soil.</title>
        <authorList>
            <person name="Kim K.H."/>
            <person name="Seo Y.L."/>
            <person name="Kim J.M."/>
            <person name="Lee J.K."/>
            <person name="Han D.M."/>
            <person name="Jeon C.O."/>
        </authorList>
    </citation>
    <scope>NUCLEOTIDE SEQUENCE</scope>
    <source>
        <strain evidence="4">R24</strain>
    </source>
</reference>
<evidence type="ECO:0000259" key="3">
    <source>
        <dbReference type="Pfam" id="PF11800"/>
    </source>
</evidence>
<evidence type="ECO:0000259" key="2">
    <source>
        <dbReference type="Pfam" id="PF03428"/>
    </source>
</evidence>
<protein>
    <submittedName>
        <fullName evidence="4">Plasmid replication protein RepC</fullName>
    </submittedName>
</protein>
<dbReference type="InterPro" id="IPR036388">
    <property type="entry name" value="WH-like_DNA-bd_sf"/>
</dbReference>
<dbReference type="NCBIfam" id="NF040974">
    <property type="entry name" value="RepABC_RepC"/>
    <property type="match status" value="1"/>
</dbReference>
<proteinExistence type="predicted"/>
<dbReference type="Pfam" id="PF11800">
    <property type="entry name" value="RP-C_C"/>
    <property type="match status" value="1"/>
</dbReference>
<gene>
    <name evidence="4" type="primary">repC</name>
    <name evidence="4" type="ORF">HPT29_021980</name>
</gene>
<feature type="region of interest" description="Disordered" evidence="1">
    <location>
        <begin position="238"/>
        <end position="264"/>
    </location>
</feature>
<accession>A0ABY5RQA7</accession>
<dbReference type="Gene3D" id="1.10.10.10">
    <property type="entry name" value="Winged helix-like DNA-binding domain superfamily/Winged helix DNA-binding domain"/>
    <property type="match status" value="1"/>
</dbReference>
<evidence type="ECO:0000256" key="1">
    <source>
        <dbReference type="SAM" id="MobiDB-lite"/>
    </source>
</evidence>
<sequence length="382" mass="41658">MQLASSGGRRLRHAALAARKFALETGRTVTRKELSASAREAEKALGLSAPQRLVLSQLVACWGELAMDRLLVWPSNQRLISTTGLSERAVRNAVRALIECQLVIPKDSPNGKRYAVRDAAGTVVDAFGFDLTPLYARRGEWTAVLAEQKRQTESLKRSFDEITICRRAAEEALSALAQYHPAVDRGPIESRLSTLRARTPKRSGTALPEGLLDAWKEIRQRAEDAFYQAGCGGTQCRQIEPEKGSPSETCDKGIRVEAPSEDPAPSRLPPLLPALVAEACPVVSACAHPISDAVDVVAAGRFLRASLGAHPSAWNEAVAAIGALRAATAVIYVLQLYDDDVSSGRNRIRNPGGYFRSVVRMIEAGRIDMEQELLSLRRRRMV</sequence>